<proteinExistence type="predicted"/>
<sequence>MRDGNAVRREAGFFGSTRAGIVFDKVGLPVSVSGFTLSNTGDSAFCKACNIRPLCQTYHELIKPYRRLNDGIQRAPPMAFDGFAV</sequence>
<comment type="caution">
    <text evidence="1">The sequence shown here is derived from an EMBL/GenBank/DDBJ whole genome shotgun (WGS) entry which is preliminary data.</text>
</comment>
<dbReference type="Proteomes" id="UP000239504">
    <property type="component" value="Unassembled WGS sequence"/>
</dbReference>
<evidence type="ECO:0000313" key="1">
    <source>
        <dbReference type="EMBL" id="PQA89543.1"/>
    </source>
</evidence>
<accession>A0A2S7KAN8</accession>
<name>A0A2S7KAN8_9PROT</name>
<organism evidence="1 2">
    <name type="scientific">Hyphococcus luteus</name>
    <dbReference type="NCBI Taxonomy" id="2058213"/>
    <lineage>
        <taxon>Bacteria</taxon>
        <taxon>Pseudomonadati</taxon>
        <taxon>Pseudomonadota</taxon>
        <taxon>Alphaproteobacteria</taxon>
        <taxon>Parvularculales</taxon>
        <taxon>Parvularculaceae</taxon>
        <taxon>Hyphococcus</taxon>
    </lineage>
</organism>
<evidence type="ECO:0000313" key="2">
    <source>
        <dbReference type="Proteomes" id="UP000239504"/>
    </source>
</evidence>
<dbReference type="AlphaFoldDB" id="A0A2S7KAN8"/>
<dbReference type="EMBL" id="PJCH01000001">
    <property type="protein sequence ID" value="PQA89543.1"/>
    <property type="molecule type" value="Genomic_DNA"/>
</dbReference>
<gene>
    <name evidence="1" type="ORF">CW354_01335</name>
</gene>
<reference evidence="1 2" key="1">
    <citation type="submission" date="2017-12" db="EMBL/GenBank/DDBJ databases">
        <authorList>
            <person name="Hurst M.R.H."/>
        </authorList>
    </citation>
    <scope>NUCLEOTIDE SEQUENCE [LARGE SCALE GENOMIC DNA]</scope>
    <source>
        <strain evidence="1 2">SY-3-19</strain>
    </source>
</reference>
<keyword evidence="2" id="KW-1185">Reference proteome</keyword>
<dbReference type="RefSeq" id="WP_104828245.1">
    <property type="nucleotide sequence ID" value="NZ_PJCH01000001.1"/>
</dbReference>
<protein>
    <submittedName>
        <fullName evidence="1">Uncharacterized protein</fullName>
    </submittedName>
</protein>